<feature type="domain" description="Beta-ketoacyl-[acyl-carrier-protein] synthase III C-terminal" evidence="8">
    <location>
        <begin position="216"/>
        <end position="301"/>
    </location>
</feature>
<dbReference type="GO" id="GO:0006633">
    <property type="term" value="P:fatty acid biosynthetic process"/>
    <property type="evidence" value="ECO:0007669"/>
    <property type="project" value="UniProtKB-KW"/>
</dbReference>
<dbReference type="Pfam" id="PF08541">
    <property type="entry name" value="ACP_syn_III_C"/>
    <property type="match status" value="1"/>
</dbReference>
<evidence type="ECO:0000259" key="9">
    <source>
        <dbReference type="Pfam" id="PF08545"/>
    </source>
</evidence>
<evidence type="ECO:0000256" key="6">
    <source>
        <dbReference type="ARBA" id="ARBA00023098"/>
    </source>
</evidence>
<keyword evidence="4" id="KW-0808">Transferase</keyword>
<evidence type="ECO:0000259" key="8">
    <source>
        <dbReference type="Pfam" id="PF08541"/>
    </source>
</evidence>
<evidence type="ECO:0000313" key="10">
    <source>
        <dbReference type="EMBL" id="QLI04690.1"/>
    </source>
</evidence>
<dbReference type="InterPro" id="IPR016039">
    <property type="entry name" value="Thiolase-like"/>
</dbReference>
<evidence type="ECO:0000256" key="4">
    <source>
        <dbReference type="ARBA" id="ARBA00022679"/>
    </source>
</evidence>
<comment type="pathway">
    <text evidence="1">Lipid metabolism.</text>
</comment>
<dbReference type="InterPro" id="IPR013747">
    <property type="entry name" value="ACP_syn_III_C"/>
</dbReference>
<dbReference type="AlphaFoldDB" id="A0A7H9CER6"/>
<keyword evidence="11" id="KW-1185">Reference proteome</keyword>
<dbReference type="Proteomes" id="UP000509414">
    <property type="component" value="Chromosome"/>
</dbReference>
<accession>A0A7H9CER6</accession>
<sequence length="308" mass="34747">MLGIREISNFLPQEKLYNYDFKDKFSIDEIFIKEKIGFEYLTRKQKDEKASNLCIKAYEKLVDVDKNAIDCIVLITQNGDFKIPHTSAILQDKLNLTKNCACFDINLACSGYIYGLCAILGFMQINGFKQGLLFTCDPYSQIINDDDKNTALLFGDAASVSLINTEPIYVPKAFKFGTDGAGFEAIFCQKDRLSMDGRAVFNFAMQIISSHIEQFLQENSLSKEQIDKFLFHQGSKFIINSLAKRLELDESKMPFLAKNYGNTISSSIPLMLQSQLLEQNAKRILACGFGGGLSWGSCILEKNQKEQK</sequence>
<evidence type="ECO:0000256" key="5">
    <source>
        <dbReference type="ARBA" id="ARBA00022832"/>
    </source>
</evidence>
<reference evidence="10 11" key="1">
    <citation type="submission" date="2020-02" db="EMBL/GenBank/DDBJ databases">
        <title>Complete genome sequence of the novel Campylobacter species Candidatus Campylobacter infans.</title>
        <authorList>
            <person name="Duim B."/>
            <person name="Zomer A."/>
            <person name="van der Graaf L."/>
            <person name="Wagenaar J."/>
        </authorList>
    </citation>
    <scope>NUCLEOTIDE SEQUENCE [LARGE SCALE GENOMIC DNA]</scope>
    <source>
        <strain evidence="10 11">19S00001</strain>
    </source>
</reference>
<evidence type="ECO:0000256" key="7">
    <source>
        <dbReference type="ARBA" id="ARBA00023160"/>
    </source>
</evidence>
<name>A0A7H9CER6_9BACT</name>
<dbReference type="PANTHER" id="PTHR43091:SF1">
    <property type="entry name" value="BETA-KETOACYL-[ACYL-CARRIER-PROTEIN] SYNTHASE III, CHLOROPLASTIC"/>
    <property type="match status" value="1"/>
</dbReference>
<proteinExistence type="inferred from homology"/>
<evidence type="ECO:0000313" key="11">
    <source>
        <dbReference type="Proteomes" id="UP000509414"/>
    </source>
</evidence>
<dbReference type="Pfam" id="PF08545">
    <property type="entry name" value="ACP_syn_III"/>
    <property type="match status" value="1"/>
</dbReference>
<comment type="similarity">
    <text evidence="2">Belongs to the thiolase-like superfamily. FabH family.</text>
</comment>
<evidence type="ECO:0000256" key="3">
    <source>
        <dbReference type="ARBA" id="ARBA00022516"/>
    </source>
</evidence>
<keyword evidence="5" id="KW-0276">Fatty acid metabolism</keyword>
<dbReference type="Gene3D" id="3.40.47.10">
    <property type="match status" value="1"/>
</dbReference>
<dbReference type="EMBL" id="CP049075">
    <property type="protein sequence ID" value="QLI04690.1"/>
    <property type="molecule type" value="Genomic_DNA"/>
</dbReference>
<dbReference type="RefSeq" id="WP_179975370.1">
    <property type="nucleotide sequence ID" value="NZ_CP049075.1"/>
</dbReference>
<organism evidence="10 11">
    <name type="scientific">Candidatus Campylobacter infans</name>
    <dbReference type="NCBI Taxonomy" id="2561898"/>
    <lineage>
        <taxon>Bacteria</taxon>
        <taxon>Pseudomonadati</taxon>
        <taxon>Campylobacterota</taxon>
        <taxon>Epsilonproteobacteria</taxon>
        <taxon>Campylobacterales</taxon>
        <taxon>Campylobacteraceae</taxon>
        <taxon>Campylobacter</taxon>
    </lineage>
</organism>
<dbReference type="InterPro" id="IPR013751">
    <property type="entry name" value="ACP_syn_III_N"/>
</dbReference>
<dbReference type="PANTHER" id="PTHR43091">
    <property type="entry name" value="3-OXOACYL-[ACYL-CARRIER-PROTEIN] SYNTHASE"/>
    <property type="match status" value="1"/>
</dbReference>
<dbReference type="SUPFAM" id="SSF53901">
    <property type="entry name" value="Thiolase-like"/>
    <property type="match status" value="1"/>
</dbReference>
<keyword evidence="3" id="KW-0444">Lipid biosynthesis</keyword>
<keyword evidence="7" id="KW-0275">Fatty acid biosynthesis</keyword>
<feature type="domain" description="Beta-ketoacyl-[acyl-carrier-protein] synthase III N-terminal" evidence="9">
    <location>
        <begin position="103"/>
        <end position="166"/>
    </location>
</feature>
<keyword evidence="6" id="KW-0443">Lipid metabolism</keyword>
<gene>
    <name evidence="10" type="ORF">CINF_0138</name>
</gene>
<protein>
    <submittedName>
        <fullName evidence="10">3-oxoacyl-[acp] synthase III</fullName>
    </submittedName>
</protein>
<dbReference type="CDD" id="cd00830">
    <property type="entry name" value="KAS_III"/>
    <property type="match status" value="1"/>
</dbReference>
<evidence type="ECO:0000256" key="2">
    <source>
        <dbReference type="ARBA" id="ARBA00008642"/>
    </source>
</evidence>
<evidence type="ECO:0000256" key="1">
    <source>
        <dbReference type="ARBA" id="ARBA00005189"/>
    </source>
</evidence>
<dbReference type="KEGG" id="cinf:CINF_0138"/>
<dbReference type="GO" id="GO:0004315">
    <property type="term" value="F:3-oxoacyl-[acyl-carrier-protein] synthase activity"/>
    <property type="evidence" value="ECO:0007669"/>
    <property type="project" value="InterPro"/>
</dbReference>